<comment type="caution">
    <text evidence="2">The sequence shown here is derived from an EMBL/GenBank/DDBJ whole genome shotgun (WGS) entry which is preliminary data.</text>
</comment>
<dbReference type="EMBL" id="JAGIOJ010000001">
    <property type="protein sequence ID" value="MBP2398658.1"/>
    <property type="molecule type" value="Genomic_DNA"/>
</dbReference>
<organism evidence="2 3">
    <name type="scientific">Glutamicibacter protophormiae</name>
    <name type="common">Brevibacterium protophormiae</name>
    <dbReference type="NCBI Taxonomy" id="37930"/>
    <lineage>
        <taxon>Bacteria</taxon>
        <taxon>Bacillati</taxon>
        <taxon>Actinomycetota</taxon>
        <taxon>Actinomycetes</taxon>
        <taxon>Micrococcales</taxon>
        <taxon>Micrococcaceae</taxon>
        <taxon>Glutamicibacter</taxon>
    </lineage>
</organism>
<feature type="compositionally biased region" description="Polar residues" evidence="1">
    <location>
        <begin position="50"/>
        <end position="62"/>
    </location>
</feature>
<evidence type="ECO:0000256" key="1">
    <source>
        <dbReference type="SAM" id="MobiDB-lite"/>
    </source>
</evidence>
<proteinExistence type="predicted"/>
<reference evidence="2 3" key="1">
    <citation type="submission" date="2021-03" db="EMBL/GenBank/DDBJ databases">
        <title>Sequencing the genomes of 1000 actinobacteria strains.</title>
        <authorList>
            <person name="Klenk H.-P."/>
        </authorList>
    </citation>
    <scope>NUCLEOTIDE SEQUENCE [LARGE SCALE GENOMIC DNA]</scope>
    <source>
        <strain evidence="2 3">DSM 20168</strain>
    </source>
</reference>
<accession>A0ABS4XQ68</accession>
<gene>
    <name evidence="2" type="ORF">JOF39_001739</name>
</gene>
<keyword evidence="3" id="KW-1185">Reference proteome</keyword>
<sequence>MTLRDAWGEPGTIVKVTKNEIRVRWDDGLETPVHPQQLAHILEAEKDGSYSDQEPATANETNTQEKDDSMNNITKYTTAQLVAEADRRGVPVPANLRAENPPAGFKLEYHCACGMGCTPEDLNTEEKCHIIGHSFDGPGVYLDSSSVQLNSNWTAKHGITFHLSNYKSQDRDGNWVESSWTRDELSQLPAMVTKVLSTIDYAAAKEFFEQHPEHFDRVPGVGALAVLADQNNLSAPEAFQAYMDLTKQRSVENA</sequence>
<evidence type="ECO:0000313" key="2">
    <source>
        <dbReference type="EMBL" id="MBP2398658.1"/>
    </source>
</evidence>
<feature type="region of interest" description="Disordered" evidence="1">
    <location>
        <begin position="47"/>
        <end position="68"/>
    </location>
</feature>
<dbReference type="RefSeq" id="WP_188947448.1">
    <property type="nucleotide sequence ID" value="NZ_BMPH01000003.1"/>
</dbReference>
<name>A0ABS4XQ68_GLUPR</name>
<evidence type="ECO:0000313" key="3">
    <source>
        <dbReference type="Proteomes" id="UP001195422"/>
    </source>
</evidence>
<dbReference type="Proteomes" id="UP001195422">
    <property type="component" value="Unassembled WGS sequence"/>
</dbReference>
<protein>
    <submittedName>
        <fullName evidence="2">Uncharacterized protein</fullName>
    </submittedName>
</protein>